<proteinExistence type="predicted"/>
<gene>
    <name evidence="4" type="ORF">JOB18_044616</name>
</gene>
<dbReference type="InterPro" id="IPR028002">
    <property type="entry name" value="Myb_DNA-bind_5"/>
</dbReference>
<dbReference type="EMBL" id="JAGKHQ010000005">
    <property type="protein sequence ID" value="KAG7516947.1"/>
    <property type="molecule type" value="Genomic_DNA"/>
</dbReference>
<evidence type="ECO:0000313" key="4">
    <source>
        <dbReference type="EMBL" id="KAG7516947.1"/>
    </source>
</evidence>
<feature type="compositionally biased region" description="Acidic residues" evidence="1">
    <location>
        <begin position="232"/>
        <end position="249"/>
    </location>
</feature>
<keyword evidence="2" id="KW-1133">Transmembrane helix</keyword>
<reference evidence="4 5" key="1">
    <citation type="journal article" date="2021" name="Sci. Rep.">
        <title>Chromosome anchoring in Senegalese sole (Solea senegalensis) reveals sex-associated markers and genome rearrangements in flatfish.</title>
        <authorList>
            <person name="Guerrero-Cozar I."/>
            <person name="Gomez-Garrido J."/>
            <person name="Berbel C."/>
            <person name="Martinez-Blanch J.F."/>
            <person name="Alioto T."/>
            <person name="Claros M.G."/>
            <person name="Gagnaire P.A."/>
            <person name="Manchado M."/>
        </authorList>
    </citation>
    <scope>NUCLEOTIDE SEQUENCE [LARGE SCALE GENOMIC DNA]</scope>
    <source>
        <strain evidence="4">Sse05_10M</strain>
    </source>
</reference>
<dbReference type="GO" id="GO:0005634">
    <property type="term" value="C:nucleus"/>
    <property type="evidence" value="ECO:0007669"/>
    <property type="project" value="TreeGrafter"/>
</dbReference>
<dbReference type="PANTHER" id="PTHR23098:SF3">
    <property type="entry name" value="MYB-RELATED TRANSCRIPTION FACTOR, PARTNER OF PROFILIN"/>
    <property type="match status" value="1"/>
</dbReference>
<sequence length="442" mass="49243">MDDICTRVTTNKTSCSNYYHINIYLVSNVYPPAPVHAPPNLTSINRTYLLLSVSFTLASLTEAILVIRKLIFTFLDLILTSLTVGLLSLLDRRLHLLTVRVDDVVTITVILLQPRQRHSLQEEKMRKHRAVVVGKFNRGVPTDTKKRTWAEITARVNEIGECQREVIEVIKKWSDLKCDTKRKVAAMRSGTVPNRGLNSRLSRDLNQTEKIVLQILEMDEEDQSMSDFGPLGDDDDVPEEEEEIEEEDMMGLQNSPNGEMASMPPPPSYSMSGLAQSGDSSQPGFDVQYELPAPEDTEAAFGDSDEEQREDGLPSTLAVKPTEDHQGNNGIPKQEQPQMDSGPSTSAAPHSTPGQASQSTRESMLHNATLSLQEQHATNMLLETVSRSLELLSESVQQLAETQHDFVRESLQLQRDMVQVLRDFTGGAIALMHDKLNGRPAL</sequence>
<feature type="domain" description="Myb/SANT-like DNA-binding" evidence="3">
    <location>
        <begin position="123"/>
        <end position="185"/>
    </location>
</feature>
<organism evidence="4 5">
    <name type="scientific">Solea senegalensis</name>
    <name type="common">Senegalese sole</name>
    <dbReference type="NCBI Taxonomy" id="28829"/>
    <lineage>
        <taxon>Eukaryota</taxon>
        <taxon>Metazoa</taxon>
        <taxon>Chordata</taxon>
        <taxon>Craniata</taxon>
        <taxon>Vertebrata</taxon>
        <taxon>Euteleostomi</taxon>
        <taxon>Actinopterygii</taxon>
        <taxon>Neopterygii</taxon>
        <taxon>Teleostei</taxon>
        <taxon>Neoteleostei</taxon>
        <taxon>Acanthomorphata</taxon>
        <taxon>Carangaria</taxon>
        <taxon>Pleuronectiformes</taxon>
        <taxon>Pleuronectoidei</taxon>
        <taxon>Soleidae</taxon>
        <taxon>Solea</taxon>
    </lineage>
</organism>
<evidence type="ECO:0000256" key="2">
    <source>
        <dbReference type="SAM" id="Phobius"/>
    </source>
</evidence>
<evidence type="ECO:0000259" key="3">
    <source>
        <dbReference type="Pfam" id="PF13873"/>
    </source>
</evidence>
<feature type="transmembrane region" description="Helical" evidence="2">
    <location>
        <begin position="48"/>
        <end position="65"/>
    </location>
</feature>
<dbReference type="PANTHER" id="PTHR23098">
    <property type="entry name" value="AGAP001331-PA-RELATED"/>
    <property type="match status" value="1"/>
</dbReference>
<feature type="region of interest" description="Disordered" evidence="1">
    <location>
        <begin position="219"/>
        <end position="363"/>
    </location>
</feature>
<evidence type="ECO:0000256" key="1">
    <source>
        <dbReference type="SAM" id="MobiDB-lite"/>
    </source>
</evidence>
<dbReference type="AlphaFoldDB" id="A0AAV6SJP9"/>
<dbReference type="Proteomes" id="UP000693946">
    <property type="component" value="Linkage Group LG13"/>
</dbReference>
<comment type="caution">
    <text evidence="4">The sequence shown here is derived from an EMBL/GenBank/DDBJ whole genome shotgun (WGS) entry which is preliminary data.</text>
</comment>
<protein>
    <recommendedName>
        <fullName evidence="3">Myb/SANT-like DNA-binding domain-containing protein</fullName>
    </recommendedName>
</protein>
<keyword evidence="5" id="KW-1185">Reference proteome</keyword>
<accession>A0AAV6SJP9</accession>
<name>A0AAV6SJP9_SOLSE</name>
<feature type="compositionally biased region" description="Acidic residues" evidence="1">
    <location>
        <begin position="293"/>
        <end position="309"/>
    </location>
</feature>
<dbReference type="Pfam" id="PF13873">
    <property type="entry name" value="Myb_DNA-bind_5"/>
    <property type="match status" value="1"/>
</dbReference>
<keyword evidence="2" id="KW-0812">Transmembrane</keyword>
<evidence type="ECO:0000313" key="5">
    <source>
        <dbReference type="Proteomes" id="UP000693946"/>
    </source>
</evidence>
<keyword evidence="2" id="KW-0472">Membrane</keyword>
<feature type="compositionally biased region" description="Polar residues" evidence="1">
    <location>
        <begin position="327"/>
        <end position="363"/>
    </location>
</feature>
<feature type="compositionally biased region" description="Polar residues" evidence="1">
    <location>
        <begin position="273"/>
        <end position="283"/>
    </location>
</feature>